<comment type="caution">
    <text evidence="1">The sequence shown here is derived from an EMBL/GenBank/DDBJ whole genome shotgun (WGS) entry which is preliminary data.</text>
</comment>
<dbReference type="AlphaFoldDB" id="A0A9D1FKM1"/>
<protein>
    <submittedName>
        <fullName evidence="1">DUF3795 domain-containing protein</fullName>
    </submittedName>
</protein>
<proteinExistence type="predicted"/>
<reference evidence="1" key="2">
    <citation type="journal article" date="2021" name="PeerJ">
        <title>Extensive microbial diversity within the chicken gut microbiome revealed by metagenomics and culture.</title>
        <authorList>
            <person name="Gilroy R."/>
            <person name="Ravi A."/>
            <person name="Getino M."/>
            <person name="Pursley I."/>
            <person name="Horton D.L."/>
            <person name="Alikhan N.F."/>
            <person name="Baker D."/>
            <person name="Gharbi K."/>
            <person name="Hall N."/>
            <person name="Watson M."/>
            <person name="Adriaenssens E.M."/>
            <person name="Foster-Nyarko E."/>
            <person name="Jarju S."/>
            <person name="Secka A."/>
            <person name="Antonio M."/>
            <person name="Oren A."/>
            <person name="Chaudhuri R.R."/>
            <person name="La Ragione R."/>
            <person name="Hildebrand F."/>
            <person name="Pallen M.J."/>
        </authorList>
    </citation>
    <scope>NUCLEOTIDE SEQUENCE</scope>
    <source>
        <strain evidence="1">CHK199-13235</strain>
    </source>
</reference>
<evidence type="ECO:0000313" key="1">
    <source>
        <dbReference type="EMBL" id="HIS75463.1"/>
    </source>
</evidence>
<organism evidence="1 2">
    <name type="scientific">Candidatus Merdivicinus excrementipullorum</name>
    <dbReference type="NCBI Taxonomy" id="2840867"/>
    <lineage>
        <taxon>Bacteria</taxon>
        <taxon>Bacillati</taxon>
        <taxon>Bacillota</taxon>
        <taxon>Clostridia</taxon>
        <taxon>Eubacteriales</taxon>
        <taxon>Oscillospiraceae</taxon>
        <taxon>Oscillospiraceae incertae sedis</taxon>
        <taxon>Candidatus Merdivicinus</taxon>
    </lineage>
</organism>
<dbReference type="Proteomes" id="UP000824002">
    <property type="component" value="Unassembled WGS sequence"/>
</dbReference>
<gene>
    <name evidence="1" type="ORF">IAB51_01505</name>
</gene>
<reference evidence="1" key="1">
    <citation type="submission" date="2020-10" db="EMBL/GenBank/DDBJ databases">
        <authorList>
            <person name="Gilroy R."/>
        </authorList>
    </citation>
    <scope>NUCLEOTIDE SEQUENCE</scope>
    <source>
        <strain evidence="1">CHK199-13235</strain>
    </source>
</reference>
<name>A0A9D1FKM1_9FIRM</name>
<sequence length="123" mass="13854">MKRELGIARCGLACCLCSENGNCIGCEQCADKESCENRKCSMEKGLAGCFACTENCRKGLLAKEKPYGFVQFIRQYGREKLLDCLEENEKRGVVYHRQGITGDYDECSSLTELFRLIETGKKE</sequence>
<dbReference type="EMBL" id="DVJP01000015">
    <property type="protein sequence ID" value="HIS75463.1"/>
    <property type="molecule type" value="Genomic_DNA"/>
</dbReference>
<accession>A0A9D1FKM1</accession>
<evidence type="ECO:0000313" key="2">
    <source>
        <dbReference type="Proteomes" id="UP000824002"/>
    </source>
</evidence>